<accession>A0ABT7DVN4</accession>
<comment type="caution">
    <text evidence="2">The sequence shown here is derived from an EMBL/GenBank/DDBJ whole genome shotgun (WGS) entry which is preliminary data.</text>
</comment>
<dbReference type="RefSeq" id="WP_284098990.1">
    <property type="nucleotide sequence ID" value="NZ_JARRAF010000001.1"/>
</dbReference>
<dbReference type="InterPro" id="IPR010261">
    <property type="entry name" value="Tir_chaperone"/>
</dbReference>
<proteinExistence type="predicted"/>
<name>A0ABT7DVN4_9NEIS</name>
<dbReference type="Proteomes" id="UP001172778">
    <property type="component" value="Unassembled WGS sequence"/>
</dbReference>
<evidence type="ECO:0000313" key="2">
    <source>
        <dbReference type="EMBL" id="MDK2122712.1"/>
    </source>
</evidence>
<gene>
    <name evidence="2" type="ORF">PZA18_01475</name>
</gene>
<evidence type="ECO:0000256" key="1">
    <source>
        <dbReference type="SAM" id="MobiDB-lite"/>
    </source>
</evidence>
<evidence type="ECO:0000313" key="3">
    <source>
        <dbReference type="Proteomes" id="UP001172778"/>
    </source>
</evidence>
<sequence>MPFYELILQLGQKLGLDTSAITPDTAFIEVNYPNGTQIVLSHLAERNEIAAASALFHLPDGPQRGLVCEALLAAQAFGIDTDGCYFGVQAGAGKFIVSTTLPLDHVEEGALEKAIERVYRARQQWWERYDSGRLIADGTSEPSASPSPEVPGFGAMAFA</sequence>
<dbReference type="Pfam" id="PF05932">
    <property type="entry name" value="CesT"/>
    <property type="match status" value="1"/>
</dbReference>
<dbReference type="CDD" id="cd16364">
    <property type="entry name" value="T3SC_I-like"/>
    <property type="match status" value="1"/>
</dbReference>
<feature type="compositionally biased region" description="Low complexity" evidence="1">
    <location>
        <begin position="140"/>
        <end position="151"/>
    </location>
</feature>
<dbReference type="SUPFAM" id="SSF69635">
    <property type="entry name" value="Type III secretory system chaperone-like"/>
    <property type="match status" value="1"/>
</dbReference>
<feature type="region of interest" description="Disordered" evidence="1">
    <location>
        <begin position="137"/>
        <end position="159"/>
    </location>
</feature>
<dbReference type="Gene3D" id="3.30.1460.10">
    <property type="match status" value="1"/>
</dbReference>
<reference evidence="2" key="1">
    <citation type="submission" date="2023-03" db="EMBL/GenBank/DDBJ databases">
        <title>Chitinimonas shenzhenensis gen. nov., sp. nov., a novel member of family Burkholderiaceae isolated from activated sludge collected in Shen Zhen, China.</title>
        <authorList>
            <person name="Wang X."/>
        </authorList>
    </citation>
    <scope>NUCLEOTIDE SEQUENCE</scope>
    <source>
        <strain evidence="2">DQS-5</strain>
    </source>
</reference>
<dbReference type="EMBL" id="JARRAF010000001">
    <property type="protein sequence ID" value="MDK2122712.1"/>
    <property type="molecule type" value="Genomic_DNA"/>
</dbReference>
<protein>
    <submittedName>
        <fullName evidence="2">Type III secretion system chaperone</fullName>
    </submittedName>
</protein>
<keyword evidence="3" id="KW-1185">Reference proteome</keyword>
<organism evidence="2 3">
    <name type="scientific">Parachitinimonas caeni</name>
    <dbReference type="NCBI Taxonomy" id="3031301"/>
    <lineage>
        <taxon>Bacteria</taxon>
        <taxon>Pseudomonadati</taxon>
        <taxon>Pseudomonadota</taxon>
        <taxon>Betaproteobacteria</taxon>
        <taxon>Neisseriales</taxon>
        <taxon>Chitinibacteraceae</taxon>
        <taxon>Parachitinimonas</taxon>
    </lineage>
</organism>